<feature type="non-terminal residue" evidence="2">
    <location>
        <position position="1"/>
    </location>
</feature>
<evidence type="ECO:0000256" key="1">
    <source>
        <dbReference type="ARBA" id="ARBA00023033"/>
    </source>
</evidence>
<keyword evidence="1" id="KW-0503">Monooxygenase</keyword>
<dbReference type="GO" id="GO:0020037">
    <property type="term" value="F:heme binding"/>
    <property type="evidence" value="ECO:0007669"/>
    <property type="project" value="InterPro"/>
</dbReference>
<sequence>QKFALIEGKIVVSNILRKFRVESVVKREDLRILGELVLRPENGNMLKLFARS</sequence>
<keyword evidence="3" id="KW-1185">Reference proteome</keyword>
<dbReference type="GO" id="GO:0016705">
    <property type="term" value="F:oxidoreductase activity, acting on paired donors, with incorporation or reduction of molecular oxygen"/>
    <property type="evidence" value="ECO:0007669"/>
    <property type="project" value="InterPro"/>
</dbReference>
<organism evidence="2 3">
    <name type="scientific">Halocaridina rubra</name>
    <name type="common">Hawaiian red shrimp</name>
    <dbReference type="NCBI Taxonomy" id="373956"/>
    <lineage>
        <taxon>Eukaryota</taxon>
        <taxon>Metazoa</taxon>
        <taxon>Ecdysozoa</taxon>
        <taxon>Arthropoda</taxon>
        <taxon>Crustacea</taxon>
        <taxon>Multicrustacea</taxon>
        <taxon>Malacostraca</taxon>
        <taxon>Eumalacostraca</taxon>
        <taxon>Eucarida</taxon>
        <taxon>Decapoda</taxon>
        <taxon>Pleocyemata</taxon>
        <taxon>Caridea</taxon>
        <taxon>Atyoidea</taxon>
        <taxon>Atyidae</taxon>
        <taxon>Halocaridina</taxon>
    </lineage>
</organism>
<protein>
    <submittedName>
        <fullName evidence="2">Cytochrome P450 4V2</fullName>
    </submittedName>
</protein>
<gene>
    <name evidence="2" type="primary">CYP4V2_9</name>
    <name evidence="2" type="ORF">SK128_016432</name>
</gene>
<comment type="caution">
    <text evidence="2">The sequence shown here is derived from an EMBL/GenBank/DDBJ whole genome shotgun (WGS) entry which is preliminary data.</text>
</comment>
<dbReference type="InterPro" id="IPR036396">
    <property type="entry name" value="Cyt_P450_sf"/>
</dbReference>
<dbReference type="Proteomes" id="UP001381693">
    <property type="component" value="Unassembled WGS sequence"/>
</dbReference>
<dbReference type="Gene3D" id="1.10.630.10">
    <property type="entry name" value="Cytochrome P450"/>
    <property type="match status" value="1"/>
</dbReference>
<dbReference type="EMBL" id="JAXCGZ010013797">
    <property type="protein sequence ID" value="KAK7071940.1"/>
    <property type="molecule type" value="Genomic_DNA"/>
</dbReference>
<dbReference type="SUPFAM" id="SSF48264">
    <property type="entry name" value="Cytochrome P450"/>
    <property type="match status" value="1"/>
</dbReference>
<proteinExistence type="predicted"/>
<accession>A0AAN8WTD5</accession>
<dbReference type="GO" id="GO:0004497">
    <property type="term" value="F:monooxygenase activity"/>
    <property type="evidence" value="ECO:0007669"/>
    <property type="project" value="UniProtKB-KW"/>
</dbReference>
<dbReference type="GO" id="GO:0005506">
    <property type="term" value="F:iron ion binding"/>
    <property type="evidence" value="ECO:0007669"/>
    <property type="project" value="InterPro"/>
</dbReference>
<keyword evidence="1" id="KW-0560">Oxidoreductase</keyword>
<evidence type="ECO:0000313" key="3">
    <source>
        <dbReference type="Proteomes" id="UP001381693"/>
    </source>
</evidence>
<reference evidence="2 3" key="1">
    <citation type="submission" date="2023-11" db="EMBL/GenBank/DDBJ databases">
        <title>Halocaridina rubra genome assembly.</title>
        <authorList>
            <person name="Smith C."/>
        </authorList>
    </citation>
    <scope>NUCLEOTIDE SEQUENCE [LARGE SCALE GENOMIC DNA]</scope>
    <source>
        <strain evidence="2">EP-1</strain>
        <tissue evidence="2">Whole</tissue>
    </source>
</reference>
<evidence type="ECO:0000313" key="2">
    <source>
        <dbReference type="EMBL" id="KAK7071940.1"/>
    </source>
</evidence>
<name>A0AAN8WTD5_HALRR</name>
<dbReference type="AlphaFoldDB" id="A0AAN8WTD5"/>